<name>A0ABW5B2H8_9FLAO</name>
<protein>
    <submittedName>
        <fullName evidence="10">ABC transporter permease</fullName>
    </submittedName>
</protein>
<comment type="similarity">
    <text evidence="6">Belongs to the ABC-4 integral membrane protein family.</text>
</comment>
<gene>
    <name evidence="10" type="ORF">ACFSJT_19245</name>
</gene>
<reference evidence="11" key="1">
    <citation type="journal article" date="2019" name="Int. J. Syst. Evol. Microbiol.">
        <title>The Global Catalogue of Microorganisms (GCM) 10K type strain sequencing project: providing services to taxonomists for standard genome sequencing and annotation.</title>
        <authorList>
            <consortium name="The Broad Institute Genomics Platform"/>
            <consortium name="The Broad Institute Genome Sequencing Center for Infectious Disease"/>
            <person name="Wu L."/>
            <person name="Ma J."/>
        </authorList>
    </citation>
    <scope>NUCLEOTIDE SEQUENCE [LARGE SCALE GENOMIC DNA]</scope>
    <source>
        <strain evidence="11">DT92</strain>
    </source>
</reference>
<evidence type="ECO:0000259" key="8">
    <source>
        <dbReference type="Pfam" id="PF02687"/>
    </source>
</evidence>
<evidence type="ECO:0000256" key="1">
    <source>
        <dbReference type="ARBA" id="ARBA00004651"/>
    </source>
</evidence>
<evidence type="ECO:0000259" key="9">
    <source>
        <dbReference type="Pfam" id="PF12704"/>
    </source>
</evidence>
<dbReference type="EMBL" id="JBHUHY010000033">
    <property type="protein sequence ID" value="MFD2188945.1"/>
    <property type="molecule type" value="Genomic_DNA"/>
</dbReference>
<feature type="domain" description="ABC3 transporter permease C-terminal" evidence="8">
    <location>
        <begin position="285"/>
        <end position="397"/>
    </location>
</feature>
<feature type="domain" description="MacB-like periplasmic core" evidence="9">
    <location>
        <begin position="22"/>
        <end position="238"/>
    </location>
</feature>
<dbReference type="Pfam" id="PF02687">
    <property type="entry name" value="FtsX"/>
    <property type="match status" value="1"/>
</dbReference>
<accession>A0ABW5B2H8</accession>
<evidence type="ECO:0000256" key="4">
    <source>
        <dbReference type="ARBA" id="ARBA00022989"/>
    </source>
</evidence>
<organism evidence="10 11">
    <name type="scientific">Aquimarina celericrescens</name>
    <dbReference type="NCBI Taxonomy" id="1964542"/>
    <lineage>
        <taxon>Bacteria</taxon>
        <taxon>Pseudomonadati</taxon>
        <taxon>Bacteroidota</taxon>
        <taxon>Flavobacteriia</taxon>
        <taxon>Flavobacteriales</taxon>
        <taxon>Flavobacteriaceae</taxon>
        <taxon>Aquimarina</taxon>
    </lineage>
</organism>
<dbReference type="InterPro" id="IPR050250">
    <property type="entry name" value="Macrolide_Exporter_MacB"/>
</dbReference>
<dbReference type="InterPro" id="IPR025857">
    <property type="entry name" value="MacB_PCD"/>
</dbReference>
<dbReference type="InterPro" id="IPR003838">
    <property type="entry name" value="ABC3_permease_C"/>
</dbReference>
<dbReference type="Proteomes" id="UP001597344">
    <property type="component" value="Unassembled WGS sequence"/>
</dbReference>
<feature type="transmembrane region" description="Helical" evidence="7">
    <location>
        <begin position="368"/>
        <end position="387"/>
    </location>
</feature>
<feature type="transmembrane region" description="Helical" evidence="7">
    <location>
        <begin position="333"/>
        <end position="356"/>
    </location>
</feature>
<sequence length="404" mass="43840">MQQLFKTFKVAFQAINKNRTRSLLTMLGIIIGVGAVIMTISAGEGATKKVQDEISGLGTNLLIIEARQERRGGISVRKGKELSKKDYKVLQDNSVWMSKISPMVVAGIQAISNQGNKSTIVYGVSGDYFDIMSREVVSGKAFSELDVKMTKQVCLVGKTIQKELFSGEDPIGKTIRIDKVPFTIVGLLEEQGQDGMGEDQDDMVVAPYTTVQNRLFGDPNFNVFVVSAVSKEKINDAEVEATILLREAHKISPNQEDDFEITTQVELNEITGEITRILTILLGAVASISLLVGGIGIMNIMLVSVTERTREIGTRLALGARESDILTQFLTEAIVLSAAGGIIGIALGIIGNQIIYQTTNFYVPTAEYAIAIGFGFSAIIGVAFGYFPARKAAKLNPIDALRYE</sequence>
<comment type="caution">
    <text evidence="10">The sequence shown here is derived from an EMBL/GenBank/DDBJ whole genome shotgun (WGS) entry which is preliminary data.</text>
</comment>
<dbReference type="Pfam" id="PF12704">
    <property type="entry name" value="MacB_PCD"/>
    <property type="match status" value="1"/>
</dbReference>
<dbReference type="PANTHER" id="PTHR30572">
    <property type="entry name" value="MEMBRANE COMPONENT OF TRANSPORTER-RELATED"/>
    <property type="match status" value="1"/>
</dbReference>
<evidence type="ECO:0000313" key="10">
    <source>
        <dbReference type="EMBL" id="MFD2188945.1"/>
    </source>
</evidence>
<dbReference type="RefSeq" id="WP_378321969.1">
    <property type="nucleotide sequence ID" value="NZ_JBHUHY010000033.1"/>
</dbReference>
<keyword evidence="3 7" id="KW-0812">Transmembrane</keyword>
<keyword evidence="4 7" id="KW-1133">Transmembrane helix</keyword>
<evidence type="ECO:0000313" key="11">
    <source>
        <dbReference type="Proteomes" id="UP001597344"/>
    </source>
</evidence>
<dbReference type="PANTHER" id="PTHR30572:SF4">
    <property type="entry name" value="ABC TRANSPORTER PERMEASE YTRF"/>
    <property type="match status" value="1"/>
</dbReference>
<evidence type="ECO:0000256" key="3">
    <source>
        <dbReference type="ARBA" id="ARBA00022692"/>
    </source>
</evidence>
<keyword evidence="5 7" id="KW-0472">Membrane</keyword>
<feature type="transmembrane region" description="Helical" evidence="7">
    <location>
        <begin position="21"/>
        <end position="42"/>
    </location>
</feature>
<evidence type="ECO:0000256" key="5">
    <source>
        <dbReference type="ARBA" id="ARBA00023136"/>
    </source>
</evidence>
<proteinExistence type="inferred from homology"/>
<comment type="subcellular location">
    <subcellularLocation>
        <location evidence="1">Cell membrane</location>
        <topology evidence="1">Multi-pass membrane protein</topology>
    </subcellularLocation>
</comment>
<evidence type="ECO:0000256" key="7">
    <source>
        <dbReference type="SAM" id="Phobius"/>
    </source>
</evidence>
<keyword evidence="11" id="KW-1185">Reference proteome</keyword>
<evidence type="ECO:0000256" key="6">
    <source>
        <dbReference type="ARBA" id="ARBA00038076"/>
    </source>
</evidence>
<feature type="transmembrane region" description="Helical" evidence="7">
    <location>
        <begin position="277"/>
        <end position="302"/>
    </location>
</feature>
<evidence type="ECO:0000256" key="2">
    <source>
        <dbReference type="ARBA" id="ARBA00022475"/>
    </source>
</evidence>
<keyword evidence="2" id="KW-1003">Cell membrane</keyword>